<keyword evidence="2" id="KW-0812">Transmembrane</keyword>
<feature type="region of interest" description="Disordered" evidence="1">
    <location>
        <begin position="317"/>
        <end position="346"/>
    </location>
</feature>
<feature type="transmembrane region" description="Helical" evidence="2">
    <location>
        <begin position="6"/>
        <end position="31"/>
    </location>
</feature>
<proteinExistence type="predicted"/>
<keyword evidence="2" id="KW-0472">Membrane</keyword>
<evidence type="ECO:0000256" key="1">
    <source>
        <dbReference type="SAM" id="MobiDB-lite"/>
    </source>
</evidence>
<feature type="transmembrane region" description="Helical" evidence="2">
    <location>
        <begin position="43"/>
        <end position="61"/>
    </location>
</feature>
<evidence type="ECO:0000256" key="2">
    <source>
        <dbReference type="SAM" id="Phobius"/>
    </source>
</evidence>
<dbReference type="Proteomes" id="UP001356427">
    <property type="component" value="Unassembled WGS sequence"/>
</dbReference>
<reference evidence="3 4" key="1">
    <citation type="submission" date="2021-04" db="EMBL/GenBank/DDBJ databases">
        <authorList>
            <person name="De Guttry C."/>
            <person name="Zahm M."/>
            <person name="Klopp C."/>
            <person name="Cabau C."/>
            <person name="Louis A."/>
            <person name="Berthelot C."/>
            <person name="Parey E."/>
            <person name="Roest Crollius H."/>
            <person name="Montfort J."/>
            <person name="Robinson-Rechavi M."/>
            <person name="Bucao C."/>
            <person name="Bouchez O."/>
            <person name="Gislard M."/>
            <person name="Lluch J."/>
            <person name="Milhes M."/>
            <person name="Lampietro C."/>
            <person name="Lopez Roques C."/>
            <person name="Donnadieu C."/>
            <person name="Braasch I."/>
            <person name="Desvignes T."/>
            <person name="Postlethwait J."/>
            <person name="Bobe J."/>
            <person name="Wedekind C."/>
            <person name="Guiguen Y."/>
        </authorList>
    </citation>
    <scope>NUCLEOTIDE SEQUENCE [LARGE SCALE GENOMIC DNA]</scope>
    <source>
        <strain evidence="3">Cs_M1</strain>
        <tissue evidence="3">Blood</tissue>
    </source>
</reference>
<organism evidence="3 4">
    <name type="scientific">Coregonus suidteri</name>
    <dbReference type="NCBI Taxonomy" id="861788"/>
    <lineage>
        <taxon>Eukaryota</taxon>
        <taxon>Metazoa</taxon>
        <taxon>Chordata</taxon>
        <taxon>Craniata</taxon>
        <taxon>Vertebrata</taxon>
        <taxon>Euteleostomi</taxon>
        <taxon>Actinopterygii</taxon>
        <taxon>Neopterygii</taxon>
        <taxon>Teleostei</taxon>
        <taxon>Protacanthopterygii</taxon>
        <taxon>Salmoniformes</taxon>
        <taxon>Salmonidae</taxon>
        <taxon>Coregoninae</taxon>
        <taxon>Coregonus</taxon>
    </lineage>
</organism>
<keyword evidence="4" id="KW-1185">Reference proteome</keyword>
<name>A0AAN8KX31_9TELE</name>
<dbReference type="EMBL" id="JAGTTL010000027">
    <property type="protein sequence ID" value="KAK6300482.1"/>
    <property type="molecule type" value="Genomic_DNA"/>
</dbReference>
<dbReference type="AlphaFoldDB" id="A0AAN8KX31"/>
<sequence>MVLAVWRGLSVVVMVIVVARGDGGVVVVAVVDGHASVALTGRRLGGVVALVTVTASGVVPVPHVHGLVVSAGVSPGGRAVIYLHLAADGGRRGFLPAGGLHRWVGFGSGAPRAPAGVGTLPHRCRAAPGPHAASSWSTSNTVAVGAFLRLGAPSWGWTIGAFQGLGAPSWCWAVGAFLGFGAPSWCWAVGAFLGFGAPSWCWAVGAFLGFGAPSWCWAVGAFLGLGAPSWCWAIGVLGLPPSHHLQQQGQASTPSRPHFLHLLWGCPSTLLLLVHFLLLLPTCCWRIHSSSPRPVLSILLHWSRWTHWSHGCHFRGRSPSRGRRTLAPLPSSGTGSAGSWLARRPR</sequence>
<accession>A0AAN8KX31</accession>
<protein>
    <submittedName>
        <fullName evidence="3">Uncharacterized protein</fullName>
    </submittedName>
</protein>
<feature type="transmembrane region" description="Helical" evidence="2">
    <location>
        <begin position="155"/>
        <end position="178"/>
    </location>
</feature>
<evidence type="ECO:0000313" key="3">
    <source>
        <dbReference type="EMBL" id="KAK6300482.1"/>
    </source>
</evidence>
<evidence type="ECO:0000313" key="4">
    <source>
        <dbReference type="Proteomes" id="UP001356427"/>
    </source>
</evidence>
<comment type="caution">
    <text evidence="3">The sequence shown here is derived from an EMBL/GenBank/DDBJ whole genome shotgun (WGS) entry which is preliminary data.</text>
</comment>
<feature type="transmembrane region" description="Helical" evidence="2">
    <location>
        <begin position="259"/>
        <end position="280"/>
    </location>
</feature>
<feature type="transmembrane region" description="Helical" evidence="2">
    <location>
        <begin position="185"/>
        <end position="211"/>
    </location>
</feature>
<feature type="transmembrane region" description="Helical" evidence="2">
    <location>
        <begin position="217"/>
        <end position="239"/>
    </location>
</feature>
<keyword evidence="2" id="KW-1133">Transmembrane helix</keyword>
<gene>
    <name evidence="3" type="ORF">J4Q44_G00285800</name>
</gene>